<comment type="caution">
    <text evidence="2">The sequence shown here is derived from an EMBL/GenBank/DDBJ whole genome shotgun (WGS) entry which is preliminary data.</text>
</comment>
<gene>
    <name evidence="2" type="ORF">JHL15_17860</name>
</gene>
<protein>
    <recommendedName>
        <fullName evidence="4">DUF4296 domain-containing protein</fullName>
    </recommendedName>
</protein>
<sequence length="187" mass="22545">MRLKIVFILLFPLCNAQISDNVRELSKSLDTISYAESPHIDIDGRESKIYNYFKKLSKVANNDELYFFAKHGSNSLKIYSSQELFKRNDKRFLELYRFYSENPMLINYQAGCTKSKKHITQFLNDEVYGTDEILTMRDELTKQNKNRKLENLMKETLLELEENYRNLTRKDLKFYQREMEKIDRDYR</sequence>
<dbReference type="RefSeq" id="WP_200247970.1">
    <property type="nucleotide sequence ID" value="NZ_JAENHK010000010.1"/>
</dbReference>
<evidence type="ECO:0008006" key="4">
    <source>
        <dbReference type="Google" id="ProtNLM"/>
    </source>
</evidence>
<organism evidence="2 3">
    <name type="scientific">Chryseobacterium paridis</name>
    <dbReference type="NCBI Taxonomy" id="2800328"/>
    <lineage>
        <taxon>Bacteria</taxon>
        <taxon>Pseudomonadati</taxon>
        <taxon>Bacteroidota</taxon>
        <taxon>Flavobacteriia</taxon>
        <taxon>Flavobacteriales</taxon>
        <taxon>Weeksellaceae</taxon>
        <taxon>Chryseobacterium group</taxon>
        <taxon>Chryseobacterium</taxon>
    </lineage>
</organism>
<reference evidence="3" key="1">
    <citation type="submission" date="2021-01" db="EMBL/GenBank/DDBJ databases">
        <title>Genome public.</title>
        <authorList>
            <person name="Liu C."/>
            <person name="Sun Q."/>
        </authorList>
    </citation>
    <scope>NUCLEOTIDE SEQUENCE [LARGE SCALE GENOMIC DNA]</scope>
    <source>
        <strain evidence="3">YIM B02567</strain>
    </source>
</reference>
<dbReference type="EMBL" id="JAENHK010000010">
    <property type="protein sequence ID" value="MBK1897636.1"/>
    <property type="molecule type" value="Genomic_DNA"/>
</dbReference>
<evidence type="ECO:0000313" key="3">
    <source>
        <dbReference type="Proteomes" id="UP000628669"/>
    </source>
</evidence>
<feature type="coiled-coil region" evidence="1">
    <location>
        <begin position="146"/>
        <end position="185"/>
    </location>
</feature>
<keyword evidence="3" id="KW-1185">Reference proteome</keyword>
<dbReference type="Proteomes" id="UP000628669">
    <property type="component" value="Unassembled WGS sequence"/>
</dbReference>
<keyword evidence="1" id="KW-0175">Coiled coil</keyword>
<name>A0ABS1FYV2_9FLAO</name>
<evidence type="ECO:0000313" key="2">
    <source>
        <dbReference type="EMBL" id="MBK1897636.1"/>
    </source>
</evidence>
<accession>A0ABS1FYV2</accession>
<evidence type="ECO:0000256" key="1">
    <source>
        <dbReference type="SAM" id="Coils"/>
    </source>
</evidence>
<proteinExistence type="predicted"/>